<reference evidence="2 3" key="1">
    <citation type="journal article" date="2019" name="Sci. Rep.">
        <title>Orb-weaving spider Araneus ventricosus genome elucidates the spidroin gene catalogue.</title>
        <authorList>
            <person name="Kono N."/>
            <person name="Nakamura H."/>
            <person name="Ohtoshi R."/>
            <person name="Moran D.A.P."/>
            <person name="Shinohara A."/>
            <person name="Yoshida Y."/>
            <person name="Fujiwara M."/>
            <person name="Mori M."/>
            <person name="Tomita M."/>
            <person name="Arakawa K."/>
        </authorList>
    </citation>
    <scope>NUCLEOTIDE SEQUENCE [LARGE SCALE GENOMIC DNA]</scope>
</reference>
<evidence type="ECO:0000313" key="3">
    <source>
        <dbReference type="Proteomes" id="UP000499080"/>
    </source>
</evidence>
<dbReference type="Proteomes" id="UP000499080">
    <property type="component" value="Unassembled WGS sequence"/>
</dbReference>
<keyword evidence="3" id="KW-1185">Reference proteome</keyword>
<accession>A0A4Y2F6Z1</accession>
<dbReference type="EMBL" id="BGPR01000805">
    <property type="protein sequence ID" value="GBM36166.1"/>
    <property type="molecule type" value="Genomic_DNA"/>
</dbReference>
<dbReference type="AlphaFoldDB" id="A0A4Y2F6Z1"/>
<evidence type="ECO:0000256" key="1">
    <source>
        <dbReference type="SAM" id="MobiDB-lite"/>
    </source>
</evidence>
<name>A0A4Y2F6Z1_ARAVE</name>
<organism evidence="2 3">
    <name type="scientific">Araneus ventricosus</name>
    <name type="common">Orbweaver spider</name>
    <name type="synonym">Epeira ventricosa</name>
    <dbReference type="NCBI Taxonomy" id="182803"/>
    <lineage>
        <taxon>Eukaryota</taxon>
        <taxon>Metazoa</taxon>
        <taxon>Ecdysozoa</taxon>
        <taxon>Arthropoda</taxon>
        <taxon>Chelicerata</taxon>
        <taxon>Arachnida</taxon>
        <taxon>Araneae</taxon>
        <taxon>Araneomorphae</taxon>
        <taxon>Entelegynae</taxon>
        <taxon>Araneoidea</taxon>
        <taxon>Araneidae</taxon>
        <taxon>Araneus</taxon>
    </lineage>
</organism>
<feature type="compositionally biased region" description="Low complexity" evidence="1">
    <location>
        <begin position="29"/>
        <end position="39"/>
    </location>
</feature>
<gene>
    <name evidence="2" type="ORF">AVEN_218191_1</name>
</gene>
<proteinExistence type="predicted"/>
<evidence type="ECO:0000313" key="2">
    <source>
        <dbReference type="EMBL" id="GBM36166.1"/>
    </source>
</evidence>
<comment type="caution">
    <text evidence="2">The sequence shown here is derived from an EMBL/GenBank/DDBJ whole genome shotgun (WGS) entry which is preliminary data.</text>
</comment>
<feature type="region of interest" description="Disordered" evidence="1">
    <location>
        <begin position="1"/>
        <end position="39"/>
    </location>
</feature>
<sequence>MIDPDISMKYNTQKEKHRSNTEKAAADFETTASSSTPSESLFITWGRREVEKGPAANDYRLSKKNPIFWMGLLPREVSSFT</sequence>
<protein>
    <submittedName>
        <fullName evidence="2">Uncharacterized protein</fullName>
    </submittedName>
</protein>
<feature type="compositionally biased region" description="Basic and acidic residues" evidence="1">
    <location>
        <begin position="12"/>
        <end position="26"/>
    </location>
</feature>